<organism evidence="1 2">
    <name type="scientific">Candidatus Rothia avicola</name>
    <dbReference type="NCBI Taxonomy" id="2840478"/>
    <lineage>
        <taxon>Bacteria</taxon>
        <taxon>Bacillati</taxon>
        <taxon>Actinomycetota</taxon>
        <taxon>Actinomycetes</taxon>
        <taxon>Micrococcales</taxon>
        <taxon>Micrococcaceae</taxon>
        <taxon>Rothia</taxon>
    </lineage>
</organism>
<dbReference type="Proteomes" id="UP000824134">
    <property type="component" value="Unassembled WGS sequence"/>
</dbReference>
<reference evidence="1" key="1">
    <citation type="journal article" date="2021" name="PeerJ">
        <title>Extensive microbial diversity within the chicken gut microbiome revealed by metagenomics and culture.</title>
        <authorList>
            <person name="Gilroy R."/>
            <person name="Ravi A."/>
            <person name="Getino M."/>
            <person name="Pursley I."/>
            <person name="Horton D.L."/>
            <person name="Alikhan N.F."/>
            <person name="Baker D."/>
            <person name="Gharbi K."/>
            <person name="Hall N."/>
            <person name="Watson M."/>
            <person name="Adriaenssens E.M."/>
            <person name="Foster-Nyarko E."/>
            <person name="Jarju S."/>
            <person name="Secka A."/>
            <person name="Antonio M."/>
            <person name="Oren A."/>
            <person name="Chaudhuri R.R."/>
            <person name="La Ragione R."/>
            <person name="Hildebrand F."/>
            <person name="Pallen M.J."/>
        </authorList>
    </citation>
    <scope>NUCLEOTIDE SEQUENCE</scope>
    <source>
        <strain evidence="1">ChiHjej12B11-9195</strain>
    </source>
</reference>
<dbReference type="AlphaFoldDB" id="A0A9D1ZS53"/>
<sequence length="227" mass="26274">MQETHWVEQWLSAERWETYKRAAHEDFNLALRLYEWNTQLAGAIMHDVAHIEVALRNTYNRVLSDSWPGSNHWLLDSVSPVRAPLIRVRNGQKRDLNARNRLSIDEAAKRTRLSTPLPGQIIAELSFGFWRHLTSAALEKTLWVPYLHEAFPSKTDRKKVDRALALVNGVRNRAAHHEPLFTGRRLQEVTEAHQAIGMLAFMFLPELGEHLRQTSSVNLYLENRPSE</sequence>
<dbReference type="EMBL" id="DXCN01000019">
    <property type="protein sequence ID" value="HIY94421.1"/>
    <property type="molecule type" value="Genomic_DNA"/>
</dbReference>
<name>A0A9D1ZS53_9MICC</name>
<gene>
    <name evidence="1" type="ORF">H9821_01975</name>
</gene>
<evidence type="ECO:0000313" key="2">
    <source>
        <dbReference type="Proteomes" id="UP000824134"/>
    </source>
</evidence>
<comment type="caution">
    <text evidence="1">The sequence shown here is derived from an EMBL/GenBank/DDBJ whole genome shotgun (WGS) entry which is preliminary data.</text>
</comment>
<protein>
    <submittedName>
        <fullName evidence="1">Abi family protein</fullName>
    </submittedName>
</protein>
<dbReference type="InterPro" id="IPR011664">
    <property type="entry name" value="Abi_system_AbiD/AbiF-like"/>
</dbReference>
<proteinExistence type="predicted"/>
<dbReference type="Pfam" id="PF07751">
    <property type="entry name" value="Abi_2"/>
    <property type="match status" value="1"/>
</dbReference>
<evidence type="ECO:0000313" key="1">
    <source>
        <dbReference type="EMBL" id="HIY94421.1"/>
    </source>
</evidence>
<accession>A0A9D1ZS53</accession>
<reference evidence="1" key="2">
    <citation type="submission" date="2021-04" db="EMBL/GenBank/DDBJ databases">
        <authorList>
            <person name="Gilroy R."/>
        </authorList>
    </citation>
    <scope>NUCLEOTIDE SEQUENCE</scope>
    <source>
        <strain evidence="1">ChiHjej12B11-9195</strain>
    </source>
</reference>